<dbReference type="EMBL" id="CACRZD030000009">
    <property type="protein sequence ID" value="CAA6665664.1"/>
    <property type="molecule type" value="Genomic_DNA"/>
</dbReference>
<keyword evidence="13" id="KW-0675">Receptor</keyword>
<dbReference type="PANTHER" id="PTHR47973">
    <property type="entry name" value="CYSTEINE-RICH RECEPTOR-LIKE PROTEIN KINASE 3"/>
    <property type="match status" value="1"/>
</dbReference>
<comment type="similarity">
    <text evidence="16">Belongs to the protein kinase superfamily.</text>
</comment>
<evidence type="ECO:0000256" key="12">
    <source>
        <dbReference type="ARBA" id="ARBA00023136"/>
    </source>
</evidence>
<dbReference type="PROSITE" id="PS00107">
    <property type="entry name" value="PROTEIN_KINASE_ATP"/>
    <property type="match status" value="1"/>
</dbReference>
<evidence type="ECO:0000256" key="16">
    <source>
        <dbReference type="RuleBase" id="RU000304"/>
    </source>
</evidence>
<keyword evidence="9" id="KW-0418">Kinase</keyword>
<dbReference type="GO" id="GO:0016020">
    <property type="term" value="C:membrane"/>
    <property type="evidence" value="ECO:0007669"/>
    <property type="project" value="UniProtKB-SubCell"/>
</dbReference>
<feature type="domain" description="Protein kinase" evidence="18">
    <location>
        <begin position="47"/>
        <end position="334"/>
    </location>
</feature>
<dbReference type="InterPro" id="IPR052059">
    <property type="entry name" value="CR_Ser/Thr_kinase"/>
</dbReference>
<dbReference type="Pfam" id="PF07714">
    <property type="entry name" value="PK_Tyr_Ser-Thr"/>
    <property type="match status" value="1"/>
</dbReference>
<evidence type="ECO:0000256" key="17">
    <source>
        <dbReference type="SAM" id="MobiDB-lite"/>
    </source>
</evidence>
<evidence type="ECO:0000259" key="18">
    <source>
        <dbReference type="PROSITE" id="PS50011"/>
    </source>
</evidence>
<dbReference type="InterPro" id="IPR000719">
    <property type="entry name" value="Prot_kinase_dom"/>
</dbReference>
<dbReference type="EMBL" id="LR743596">
    <property type="protein sequence ID" value="CAA2626349.1"/>
    <property type="molecule type" value="Genomic_DNA"/>
</dbReference>
<evidence type="ECO:0000256" key="11">
    <source>
        <dbReference type="ARBA" id="ARBA00022989"/>
    </source>
</evidence>
<evidence type="ECO:0000256" key="3">
    <source>
        <dbReference type="ARBA" id="ARBA00022553"/>
    </source>
</evidence>
<feature type="compositionally biased region" description="Polar residues" evidence="17">
    <location>
        <begin position="371"/>
        <end position="386"/>
    </location>
</feature>
<keyword evidence="10 15" id="KW-0067">ATP-binding</keyword>
<feature type="compositionally biased region" description="Polar residues" evidence="17">
    <location>
        <begin position="343"/>
        <end position="361"/>
    </location>
</feature>
<dbReference type="Gene3D" id="1.10.510.10">
    <property type="entry name" value="Transferase(Phosphotransferase) domain 1"/>
    <property type="match status" value="1"/>
</dbReference>
<proteinExistence type="inferred from homology"/>
<evidence type="ECO:0000256" key="1">
    <source>
        <dbReference type="ARBA" id="ARBA00004167"/>
    </source>
</evidence>
<evidence type="ECO:0000256" key="8">
    <source>
        <dbReference type="ARBA" id="ARBA00022741"/>
    </source>
</evidence>
<keyword evidence="8 15" id="KW-0547">Nucleotide-binding</keyword>
<evidence type="ECO:0000256" key="2">
    <source>
        <dbReference type="ARBA" id="ARBA00022527"/>
    </source>
</evidence>
<keyword evidence="7" id="KW-0677">Repeat</keyword>
<keyword evidence="14" id="KW-0325">Glycoprotein</keyword>
<dbReference type="FunFam" id="3.30.200.20:FF:000217">
    <property type="entry name" value="probable LRR receptor-like serine/threonine-protein kinase At1g53430"/>
    <property type="match status" value="1"/>
</dbReference>
<evidence type="ECO:0000313" key="20">
    <source>
        <dbReference type="Proteomes" id="UP001189122"/>
    </source>
</evidence>
<feature type="binding site" evidence="15">
    <location>
        <position position="75"/>
    </location>
    <ligand>
        <name>ATP</name>
        <dbReference type="ChEBI" id="CHEBI:30616"/>
    </ligand>
</feature>
<keyword evidence="12" id="KW-0472">Membrane</keyword>
<dbReference type="AlphaFoldDB" id="A0A7I8J6J3"/>
<organism evidence="19">
    <name type="scientific">Spirodela intermedia</name>
    <name type="common">Intermediate duckweed</name>
    <dbReference type="NCBI Taxonomy" id="51605"/>
    <lineage>
        <taxon>Eukaryota</taxon>
        <taxon>Viridiplantae</taxon>
        <taxon>Streptophyta</taxon>
        <taxon>Embryophyta</taxon>
        <taxon>Tracheophyta</taxon>
        <taxon>Spermatophyta</taxon>
        <taxon>Magnoliopsida</taxon>
        <taxon>Liliopsida</taxon>
        <taxon>Araceae</taxon>
        <taxon>Lemnoideae</taxon>
        <taxon>Spirodela</taxon>
    </lineage>
</organism>
<keyword evidence="3" id="KW-0597">Phosphoprotein</keyword>
<dbReference type="SMART" id="SM00220">
    <property type="entry name" value="S_TKc"/>
    <property type="match status" value="1"/>
</dbReference>
<dbReference type="Gene3D" id="3.30.200.20">
    <property type="entry name" value="Phosphorylase Kinase, domain 1"/>
    <property type="match status" value="1"/>
</dbReference>
<keyword evidence="6" id="KW-0732">Signal</keyword>
<keyword evidence="2 16" id="KW-0723">Serine/threonine-protein kinase</keyword>
<dbReference type="GO" id="GO:0004674">
    <property type="term" value="F:protein serine/threonine kinase activity"/>
    <property type="evidence" value="ECO:0007669"/>
    <property type="project" value="UniProtKB-KW"/>
</dbReference>
<keyword evidence="11" id="KW-1133">Transmembrane helix</keyword>
<dbReference type="PROSITE" id="PS50011">
    <property type="entry name" value="PROTEIN_KINASE_DOM"/>
    <property type="match status" value="1"/>
</dbReference>
<evidence type="ECO:0000256" key="9">
    <source>
        <dbReference type="ARBA" id="ARBA00022777"/>
    </source>
</evidence>
<keyword evidence="20" id="KW-1185">Reference proteome</keyword>
<reference evidence="19 20" key="1">
    <citation type="submission" date="2019-12" db="EMBL/GenBank/DDBJ databases">
        <authorList>
            <person name="Scholz U."/>
            <person name="Mascher M."/>
            <person name="Fiebig A."/>
        </authorList>
    </citation>
    <scope>NUCLEOTIDE SEQUENCE</scope>
</reference>
<dbReference type="PROSITE" id="PS00108">
    <property type="entry name" value="PROTEIN_KINASE_ST"/>
    <property type="match status" value="1"/>
</dbReference>
<keyword evidence="5" id="KW-0812">Transmembrane</keyword>
<evidence type="ECO:0000256" key="15">
    <source>
        <dbReference type="PROSITE-ProRule" id="PRU10141"/>
    </source>
</evidence>
<dbReference type="InterPro" id="IPR011009">
    <property type="entry name" value="Kinase-like_dom_sf"/>
</dbReference>
<sequence>MSYCFLNVGSKSDTDRKGFSIGASNILQGRSTYYFSMEQIEAATEGFDPANKIGEGGFGSVYKGLLEDGTRVAVKQLSSQSSQGNREFLNEVGMISALEHPNLVKLFGCCIDGNQLLLVYEYMENNSLGRALFGHEGNRLKLDWSTRYAICLGVAKGLAYLHEESVFRIVHRDIKATNILLDKNLNPKISDFGLAKLYEKEHTHISTRVAGTVGYMAPEYATRGYLTDKADVYSYGVVVLEVVSGKKNADETFLHLLDLAFLLLEEGRLIELVDPSLNLDYPQEEALRLLNVALLCCNSSPTLRPAMSTVARMLTGEIDVPIPTKDASVNDDWITGALKKLSSDSQPKNGQLHNSPGVSEISQRDDENVAFHTSTSESLSDVSRAS</sequence>
<name>A0A7I8J6J3_SPIIN</name>
<evidence type="ECO:0000256" key="5">
    <source>
        <dbReference type="ARBA" id="ARBA00022692"/>
    </source>
</evidence>
<feature type="region of interest" description="Disordered" evidence="17">
    <location>
        <begin position="340"/>
        <end position="386"/>
    </location>
</feature>
<dbReference type="GO" id="GO:0005524">
    <property type="term" value="F:ATP binding"/>
    <property type="evidence" value="ECO:0007669"/>
    <property type="project" value="UniProtKB-UniRule"/>
</dbReference>
<gene>
    <name evidence="19" type="ORF">SI7747_09012053</name>
</gene>
<evidence type="ECO:0000256" key="13">
    <source>
        <dbReference type="ARBA" id="ARBA00023170"/>
    </source>
</evidence>
<evidence type="ECO:0000256" key="14">
    <source>
        <dbReference type="ARBA" id="ARBA00023180"/>
    </source>
</evidence>
<dbReference type="InterPro" id="IPR008271">
    <property type="entry name" value="Ser/Thr_kinase_AS"/>
</dbReference>
<keyword evidence="4" id="KW-0808">Transferase</keyword>
<evidence type="ECO:0000256" key="4">
    <source>
        <dbReference type="ARBA" id="ARBA00022679"/>
    </source>
</evidence>
<evidence type="ECO:0000256" key="6">
    <source>
        <dbReference type="ARBA" id="ARBA00022729"/>
    </source>
</evidence>
<dbReference type="Proteomes" id="UP001189122">
    <property type="component" value="Unassembled WGS sequence"/>
</dbReference>
<dbReference type="InterPro" id="IPR017441">
    <property type="entry name" value="Protein_kinase_ATP_BS"/>
</dbReference>
<dbReference type="FunFam" id="1.10.510.10:FF:000044">
    <property type="entry name" value="Putative LRR receptor-like serine/threonine-protein kinase"/>
    <property type="match status" value="1"/>
</dbReference>
<evidence type="ECO:0000256" key="10">
    <source>
        <dbReference type="ARBA" id="ARBA00022840"/>
    </source>
</evidence>
<evidence type="ECO:0000256" key="7">
    <source>
        <dbReference type="ARBA" id="ARBA00022737"/>
    </source>
</evidence>
<protein>
    <recommendedName>
        <fullName evidence="18">Protein kinase domain-containing protein</fullName>
    </recommendedName>
</protein>
<comment type="subcellular location">
    <subcellularLocation>
        <location evidence="1">Membrane</location>
        <topology evidence="1">Single-pass membrane protein</topology>
    </subcellularLocation>
</comment>
<accession>A0A7I8J6J3</accession>
<dbReference type="InterPro" id="IPR001245">
    <property type="entry name" value="Ser-Thr/Tyr_kinase_cat_dom"/>
</dbReference>
<dbReference type="SUPFAM" id="SSF56112">
    <property type="entry name" value="Protein kinase-like (PK-like)"/>
    <property type="match status" value="1"/>
</dbReference>
<dbReference type="CDD" id="cd14066">
    <property type="entry name" value="STKc_IRAK"/>
    <property type="match status" value="1"/>
</dbReference>
<evidence type="ECO:0000313" key="19">
    <source>
        <dbReference type="EMBL" id="CAA2626349.1"/>
    </source>
</evidence>